<keyword evidence="1" id="KW-0812">Transmembrane</keyword>
<dbReference type="AlphaFoldDB" id="A0A7Y6INR5"/>
<dbReference type="Proteomes" id="UP000546126">
    <property type="component" value="Unassembled WGS sequence"/>
</dbReference>
<gene>
    <name evidence="2" type="ORF">HT134_13445</name>
</gene>
<feature type="transmembrane region" description="Helical" evidence="1">
    <location>
        <begin position="135"/>
        <end position="157"/>
    </location>
</feature>
<dbReference type="RefSeq" id="WP_175600679.1">
    <property type="nucleotide sequence ID" value="NZ_JABWGO010000002.1"/>
</dbReference>
<accession>A0A7Y6INR5</accession>
<evidence type="ECO:0000313" key="3">
    <source>
        <dbReference type="Proteomes" id="UP000546126"/>
    </source>
</evidence>
<keyword evidence="1" id="KW-0472">Membrane</keyword>
<feature type="transmembrane region" description="Helical" evidence="1">
    <location>
        <begin position="163"/>
        <end position="185"/>
    </location>
</feature>
<comment type="caution">
    <text evidence="2">The sequence shown here is derived from an EMBL/GenBank/DDBJ whole genome shotgun (WGS) entry which is preliminary data.</text>
</comment>
<name>A0A7Y6INR5_9ACTN</name>
<protein>
    <submittedName>
        <fullName evidence="2">Uncharacterized protein</fullName>
    </submittedName>
</protein>
<dbReference type="EMBL" id="JABWGO010000002">
    <property type="protein sequence ID" value="NUW41138.1"/>
    <property type="molecule type" value="Genomic_DNA"/>
</dbReference>
<evidence type="ECO:0000313" key="2">
    <source>
        <dbReference type="EMBL" id="NUW41138.1"/>
    </source>
</evidence>
<feature type="transmembrane region" description="Helical" evidence="1">
    <location>
        <begin position="12"/>
        <end position="32"/>
    </location>
</feature>
<reference evidence="2 3" key="1">
    <citation type="submission" date="2020-06" db="EMBL/GenBank/DDBJ databases">
        <authorList>
            <person name="Chanama M."/>
        </authorList>
    </citation>
    <scope>NUCLEOTIDE SEQUENCE [LARGE SCALE GENOMIC DNA]</scope>
    <source>
        <strain evidence="2 3">TBRC6557</strain>
    </source>
</reference>
<sequence length="193" mass="19855">MVLKGPAPESAQAGLLPVTKIAIGLAFAFGALRVNGFDLLLDPVGWGLCASGLSQLRRSGDDGFDRAHAMAVAMVWAEIAVFLLSFAESSDSPVGRAMGTVVAAGALIAVWLVVDPVVRRVRCGGDVSRAALLDVSRWAVVALGGPGVLAGYGYAALGPVVMVAWFAAVVTLIVVLFASAGLPCLSPRWSRVP</sequence>
<feature type="transmembrane region" description="Helical" evidence="1">
    <location>
        <begin position="67"/>
        <end position="87"/>
    </location>
</feature>
<feature type="transmembrane region" description="Helical" evidence="1">
    <location>
        <begin position="93"/>
        <end position="114"/>
    </location>
</feature>
<organism evidence="2 3">
    <name type="scientific">Nonomuraea rhodomycinica</name>
    <dbReference type="NCBI Taxonomy" id="1712872"/>
    <lineage>
        <taxon>Bacteria</taxon>
        <taxon>Bacillati</taxon>
        <taxon>Actinomycetota</taxon>
        <taxon>Actinomycetes</taxon>
        <taxon>Streptosporangiales</taxon>
        <taxon>Streptosporangiaceae</taxon>
        <taxon>Nonomuraea</taxon>
    </lineage>
</organism>
<evidence type="ECO:0000256" key="1">
    <source>
        <dbReference type="SAM" id="Phobius"/>
    </source>
</evidence>
<proteinExistence type="predicted"/>
<keyword evidence="1" id="KW-1133">Transmembrane helix</keyword>
<keyword evidence="3" id="KW-1185">Reference proteome</keyword>